<proteinExistence type="predicted"/>
<evidence type="ECO:0000313" key="1">
    <source>
        <dbReference type="EMBL" id="MFC3193953.1"/>
    </source>
</evidence>
<dbReference type="Proteomes" id="UP001595533">
    <property type="component" value="Unassembled WGS sequence"/>
</dbReference>
<evidence type="ECO:0000313" key="2">
    <source>
        <dbReference type="Proteomes" id="UP001595533"/>
    </source>
</evidence>
<organism evidence="1 2">
    <name type="scientific">Marinicella sediminis</name>
    <dbReference type="NCBI Taxonomy" id="1792834"/>
    <lineage>
        <taxon>Bacteria</taxon>
        <taxon>Pseudomonadati</taxon>
        <taxon>Pseudomonadota</taxon>
        <taxon>Gammaproteobacteria</taxon>
        <taxon>Lysobacterales</taxon>
        <taxon>Marinicellaceae</taxon>
        <taxon>Marinicella</taxon>
    </lineage>
</organism>
<sequence length="48" mass="5758">MHTEQKPTHTTIDESLEAFTPYPAYHPLSGDRHSHWCQQLMNWLKTRH</sequence>
<dbReference type="EMBL" id="JBHRTS010000003">
    <property type="protein sequence ID" value="MFC3193953.1"/>
    <property type="molecule type" value="Genomic_DNA"/>
</dbReference>
<accession>A0ABV7J737</accession>
<protein>
    <submittedName>
        <fullName evidence="1">Uncharacterized protein</fullName>
    </submittedName>
</protein>
<gene>
    <name evidence="1" type="ORF">ACFODZ_06850</name>
</gene>
<keyword evidence="2" id="KW-1185">Reference proteome</keyword>
<comment type="caution">
    <text evidence="1">The sequence shown here is derived from an EMBL/GenBank/DDBJ whole genome shotgun (WGS) entry which is preliminary data.</text>
</comment>
<name>A0ABV7J737_9GAMM</name>
<dbReference type="RefSeq" id="WP_157892926.1">
    <property type="nucleotide sequence ID" value="NZ_JBHRTS010000003.1"/>
</dbReference>
<reference evidence="2" key="1">
    <citation type="journal article" date="2019" name="Int. J. Syst. Evol. Microbiol.">
        <title>The Global Catalogue of Microorganisms (GCM) 10K type strain sequencing project: providing services to taxonomists for standard genome sequencing and annotation.</title>
        <authorList>
            <consortium name="The Broad Institute Genomics Platform"/>
            <consortium name="The Broad Institute Genome Sequencing Center for Infectious Disease"/>
            <person name="Wu L."/>
            <person name="Ma J."/>
        </authorList>
    </citation>
    <scope>NUCLEOTIDE SEQUENCE [LARGE SCALE GENOMIC DNA]</scope>
    <source>
        <strain evidence="2">KCTC 42953</strain>
    </source>
</reference>